<gene>
    <name evidence="2" type="ORF">A2817_03395</name>
</gene>
<dbReference type="Proteomes" id="UP000177594">
    <property type="component" value="Unassembled WGS sequence"/>
</dbReference>
<dbReference type="PROSITE" id="PS50844">
    <property type="entry name" value="AFP_LIKE"/>
    <property type="match status" value="1"/>
</dbReference>
<dbReference type="NCBIfam" id="TIGR03569">
    <property type="entry name" value="NeuB_NnaB"/>
    <property type="match status" value="1"/>
</dbReference>
<dbReference type="PANTHER" id="PTHR42966">
    <property type="entry name" value="N-ACETYLNEURAMINATE SYNTHASE"/>
    <property type="match status" value="1"/>
</dbReference>
<proteinExistence type="predicted"/>
<comment type="caution">
    <text evidence="2">The sequence shown here is derived from an EMBL/GenBank/DDBJ whole genome shotgun (WGS) entry which is preliminary data.</text>
</comment>
<dbReference type="Pfam" id="PF03102">
    <property type="entry name" value="NeuB"/>
    <property type="match status" value="1"/>
</dbReference>
<dbReference type="AlphaFoldDB" id="A0A1F8EEX8"/>
<sequence>MNEVKIGHKIISNKSAVFIIAEAGVNHNGSLKLAKKLIDVAADSGADAVKFQTFNPDTLITKATAKANYQARNEGKAKESQYEMLKRLMLPREWHQELKQYAEQKKLIFLSTPFSLDDAVFLHKLGVKAIKVGSTDTNNLPYLTEIAKWKLPIILSTGMSDLPEIKEAVRTIQKTGHQKLVILHCTTNYPTPYQEANLKAITALRTEFKNIPIGFSEHTIGIEIAIASVPLGIRILEKHFTLDGNLPGPDHLASLEPAELRQLVSSIRHVEAAMGTGKKMPFASENKIAEIARKSLVAAHDIAAGEKLTAVNIAVKRPGTGIKPKFLNKILGKKAKRKIKKDQLLSWDLIT</sequence>
<dbReference type="SMART" id="SM00858">
    <property type="entry name" value="SAF"/>
    <property type="match status" value="1"/>
</dbReference>
<dbReference type="GO" id="GO:0016051">
    <property type="term" value="P:carbohydrate biosynthetic process"/>
    <property type="evidence" value="ECO:0007669"/>
    <property type="project" value="InterPro"/>
</dbReference>
<dbReference type="Gene3D" id="3.20.20.70">
    <property type="entry name" value="Aldolase class I"/>
    <property type="match status" value="1"/>
</dbReference>
<evidence type="ECO:0000259" key="1">
    <source>
        <dbReference type="PROSITE" id="PS50844"/>
    </source>
</evidence>
<dbReference type="GO" id="GO:0047444">
    <property type="term" value="F:N-acylneuraminate-9-phosphate synthase activity"/>
    <property type="evidence" value="ECO:0007669"/>
    <property type="project" value="TreeGrafter"/>
</dbReference>
<dbReference type="InterPro" id="IPR057736">
    <property type="entry name" value="SAF_PseI/NeuA/NeuB"/>
</dbReference>
<dbReference type="InterPro" id="IPR013974">
    <property type="entry name" value="SAF"/>
</dbReference>
<dbReference type="SUPFAM" id="SSF51569">
    <property type="entry name" value="Aldolase"/>
    <property type="match status" value="1"/>
</dbReference>
<dbReference type="Gene3D" id="3.90.1210.10">
    <property type="entry name" value="Antifreeze-like/N-acetylneuraminic acid synthase C-terminal domain"/>
    <property type="match status" value="1"/>
</dbReference>
<dbReference type="CDD" id="cd11615">
    <property type="entry name" value="SAF_NeuB_like"/>
    <property type="match status" value="1"/>
</dbReference>
<reference evidence="2 3" key="1">
    <citation type="journal article" date="2016" name="Nat. Commun.">
        <title>Thousands of microbial genomes shed light on interconnected biogeochemical processes in an aquifer system.</title>
        <authorList>
            <person name="Anantharaman K."/>
            <person name="Brown C.T."/>
            <person name="Hug L.A."/>
            <person name="Sharon I."/>
            <person name="Castelle C.J."/>
            <person name="Probst A.J."/>
            <person name="Thomas B.C."/>
            <person name="Singh A."/>
            <person name="Wilkins M.J."/>
            <person name="Karaoz U."/>
            <person name="Brodie E.L."/>
            <person name="Williams K.H."/>
            <person name="Hubbard S.S."/>
            <person name="Banfield J.F."/>
        </authorList>
    </citation>
    <scope>NUCLEOTIDE SEQUENCE [LARGE SCALE GENOMIC DNA]</scope>
</reference>
<protein>
    <submittedName>
        <fullName evidence="2">N-acetylneuraminate synthase</fullName>
    </submittedName>
</protein>
<dbReference type="InterPro" id="IPR036732">
    <property type="entry name" value="AFP_Neu5c_C_sf"/>
</dbReference>
<dbReference type="InterPro" id="IPR051690">
    <property type="entry name" value="PseI-like"/>
</dbReference>
<dbReference type="InterPro" id="IPR013785">
    <property type="entry name" value="Aldolase_TIM"/>
</dbReference>
<dbReference type="PANTHER" id="PTHR42966:SF1">
    <property type="entry name" value="SIALIC ACID SYNTHASE"/>
    <property type="match status" value="1"/>
</dbReference>
<name>A0A1F8EEX8_9BACT</name>
<organism evidence="2 3">
    <name type="scientific">Candidatus Yanofskybacteria bacterium RIFCSPHIGHO2_01_FULL_39_8b</name>
    <dbReference type="NCBI Taxonomy" id="1802659"/>
    <lineage>
        <taxon>Bacteria</taxon>
        <taxon>Candidatus Yanofskyibacteriota</taxon>
    </lineage>
</organism>
<dbReference type="InterPro" id="IPR013132">
    <property type="entry name" value="PseI/NeuA/B-like_N"/>
</dbReference>
<evidence type="ECO:0000313" key="3">
    <source>
        <dbReference type="Proteomes" id="UP000177594"/>
    </source>
</evidence>
<accession>A0A1F8EEX8</accession>
<dbReference type="InterPro" id="IPR020007">
    <property type="entry name" value="NeuB/NeuA"/>
</dbReference>
<dbReference type="Pfam" id="PF08666">
    <property type="entry name" value="SAF"/>
    <property type="match status" value="1"/>
</dbReference>
<dbReference type="InterPro" id="IPR006190">
    <property type="entry name" value="SAF_AFP_Neu5Ac"/>
</dbReference>
<dbReference type="SUPFAM" id="SSF51269">
    <property type="entry name" value="AFP III-like domain"/>
    <property type="match status" value="1"/>
</dbReference>
<evidence type="ECO:0000313" key="2">
    <source>
        <dbReference type="EMBL" id="OGM99404.1"/>
    </source>
</evidence>
<feature type="domain" description="AFP-like" evidence="1">
    <location>
        <begin position="295"/>
        <end position="351"/>
    </location>
</feature>
<dbReference type="EMBL" id="MGIZ01000020">
    <property type="protein sequence ID" value="OGM99404.1"/>
    <property type="molecule type" value="Genomic_DNA"/>
</dbReference>